<protein>
    <submittedName>
        <fullName evidence="1">Uncharacterized protein</fullName>
    </submittedName>
</protein>
<accession>A0A9Q3BGZ6</accession>
<name>A0A9Q3BGZ6_9BASI</name>
<dbReference type="EMBL" id="AVOT02000865">
    <property type="protein sequence ID" value="MBW0464730.1"/>
    <property type="molecule type" value="Genomic_DNA"/>
</dbReference>
<dbReference type="AlphaFoldDB" id="A0A9Q3BGZ6"/>
<evidence type="ECO:0000313" key="2">
    <source>
        <dbReference type="Proteomes" id="UP000765509"/>
    </source>
</evidence>
<evidence type="ECO:0000313" key="1">
    <source>
        <dbReference type="EMBL" id="MBW0464730.1"/>
    </source>
</evidence>
<organism evidence="1 2">
    <name type="scientific">Austropuccinia psidii MF-1</name>
    <dbReference type="NCBI Taxonomy" id="1389203"/>
    <lineage>
        <taxon>Eukaryota</taxon>
        <taxon>Fungi</taxon>
        <taxon>Dikarya</taxon>
        <taxon>Basidiomycota</taxon>
        <taxon>Pucciniomycotina</taxon>
        <taxon>Pucciniomycetes</taxon>
        <taxon>Pucciniales</taxon>
        <taxon>Sphaerophragmiaceae</taxon>
        <taxon>Austropuccinia</taxon>
    </lineage>
</organism>
<proteinExistence type="predicted"/>
<keyword evidence="2" id="KW-1185">Reference proteome</keyword>
<dbReference type="Proteomes" id="UP000765509">
    <property type="component" value="Unassembled WGS sequence"/>
</dbReference>
<comment type="caution">
    <text evidence="1">The sequence shown here is derived from an EMBL/GenBank/DDBJ whole genome shotgun (WGS) entry which is preliminary data.</text>
</comment>
<sequence>MNKPYHQQDIKPDGMLVNKGIPPSQYQDGDNMSYFEKEALKQLPEASSWPKVSVTGEYDHMELIDYIDRLFIDVPSIPYYWITARHNTEFKGHASIWYTEMK</sequence>
<reference evidence="1" key="1">
    <citation type="submission" date="2021-03" db="EMBL/GenBank/DDBJ databases">
        <title>Draft genome sequence of rust myrtle Austropuccinia psidii MF-1, a brazilian biotype.</title>
        <authorList>
            <person name="Quecine M.C."/>
            <person name="Pachon D.M.R."/>
            <person name="Bonatelli M.L."/>
            <person name="Correr F.H."/>
            <person name="Franceschini L.M."/>
            <person name="Leite T.F."/>
            <person name="Margarido G.R.A."/>
            <person name="Almeida C.A."/>
            <person name="Ferrarezi J.A."/>
            <person name="Labate C.A."/>
        </authorList>
    </citation>
    <scope>NUCLEOTIDE SEQUENCE</scope>
    <source>
        <strain evidence="1">MF-1</strain>
    </source>
</reference>
<gene>
    <name evidence="1" type="ORF">O181_004445</name>
</gene>